<evidence type="ECO:0000256" key="1">
    <source>
        <dbReference type="SAM" id="MobiDB-lite"/>
    </source>
</evidence>
<dbReference type="Proteomes" id="UP001049518">
    <property type="component" value="Chromosome"/>
</dbReference>
<accession>A0ABX8R1B4</accession>
<reference evidence="3" key="1">
    <citation type="submission" date="2020-07" db="EMBL/GenBank/DDBJ databases">
        <authorList>
            <person name="Tarantini F.S."/>
            <person name="Hong K.W."/>
            <person name="Chan K.G."/>
        </authorList>
    </citation>
    <scope>NUCLEOTIDE SEQUENCE</scope>
    <source>
        <strain evidence="3">32-07</strain>
    </source>
</reference>
<gene>
    <name evidence="3" type="ORF">AGRA3207_006280</name>
</gene>
<evidence type="ECO:0008006" key="5">
    <source>
        <dbReference type="Google" id="ProtNLM"/>
    </source>
</evidence>
<feature type="compositionally biased region" description="Polar residues" evidence="1">
    <location>
        <begin position="44"/>
        <end position="54"/>
    </location>
</feature>
<keyword evidence="4" id="KW-1185">Reference proteome</keyword>
<feature type="signal peptide" evidence="2">
    <location>
        <begin position="1"/>
        <end position="22"/>
    </location>
</feature>
<protein>
    <recommendedName>
        <fullName evidence="5">Nuclear transport factor 2 family protein</fullName>
    </recommendedName>
</protein>
<keyword evidence="2" id="KW-0732">Signal</keyword>
<evidence type="ECO:0000256" key="2">
    <source>
        <dbReference type="SAM" id="SignalP"/>
    </source>
</evidence>
<dbReference type="EMBL" id="CP059572">
    <property type="protein sequence ID" value="QXJ24871.1"/>
    <property type="molecule type" value="Genomic_DNA"/>
</dbReference>
<evidence type="ECO:0000313" key="4">
    <source>
        <dbReference type="Proteomes" id="UP001049518"/>
    </source>
</evidence>
<proteinExistence type="predicted"/>
<feature type="chain" id="PRO_5045108905" description="Nuclear transport factor 2 family protein" evidence="2">
    <location>
        <begin position="23"/>
        <end position="176"/>
    </location>
</feature>
<dbReference type="RefSeq" id="WP_231330770.1">
    <property type="nucleotide sequence ID" value="NZ_CP059572.1"/>
</dbReference>
<name>A0ABX8R1B4_9ACTN</name>
<organism evidence="3 4">
    <name type="scientific">Actinomadura graeca</name>
    <dbReference type="NCBI Taxonomy" id="2750812"/>
    <lineage>
        <taxon>Bacteria</taxon>
        <taxon>Bacillati</taxon>
        <taxon>Actinomycetota</taxon>
        <taxon>Actinomycetes</taxon>
        <taxon>Streptosporangiales</taxon>
        <taxon>Thermomonosporaceae</taxon>
        <taxon>Actinomadura</taxon>
    </lineage>
</organism>
<evidence type="ECO:0000313" key="3">
    <source>
        <dbReference type="EMBL" id="QXJ24871.1"/>
    </source>
</evidence>
<sequence>MAHASLVRSGCASLAISLLAAACGGGGDDAEGRKVYTPPASATPGGTASPQATATAPDPGAVDGIGGARAALQAFLRGQAAGDAAVCRYVAVNEAFVNGPALKGDCTRGVENTPHVLRPQERQAMRTVVVTGGRLRDGDAVIPFTALHWTSGNMTVNTLQDTFILRRTKLAWQIVG</sequence>
<feature type="region of interest" description="Disordered" evidence="1">
    <location>
        <begin position="34"/>
        <end position="59"/>
    </location>
</feature>